<feature type="domain" description="Glycosyltransferase subfamily 4-like N-terminal" evidence="2">
    <location>
        <begin position="23"/>
        <end position="179"/>
    </location>
</feature>
<name>A0A2P2C7I4_9ZZZZ</name>
<dbReference type="PANTHER" id="PTHR12526">
    <property type="entry name" value="GLYCOSYLTRANSFERASE"/>
    <property type="match status" value="1"/>
</dbReference>
<dbReference type="Pfam" id="PF00534">
    <property type="entry name" value="Glycos_transf_1"/>
    <property type="match status" value="1"/>
</dbReference>
<feature type="domain" description="Glycosyl transferase family 1" evidence="1">
    <location>
        <begin position="193"/>
        <end position="320"/>
    </location>
</feature>
<evidence type="ECO:0000259" key="1">
    <source>
        <dbReference type="Pfam" id="PF00534"/>
    </source>
</evidence>
<reference evidence="3" key="1">
    <citation type="submission" date="2015-08" db="EMBL/GenBank/DDBJ databases">
        <authorList>
            <person name="Babu N.S."/>
            <person name="Beckwith C.J."/>
            <person name="Beseler K.G."/>
            <person name="Brison A."/>
            <person name="Carone J.V."/>
            <person name="Caskin T.P."/>
            <person name="Diamond M."/>
            <person name="Durham M.E."/>
            <person name="Foxe J.M."/>
            <person name="Go M."/>
            <person name="Henderson B.A."/>
            <person name="Jones I.B."/>
            <person name="McGettigan J.A."/>
            <person name="Micheletti S.J."/>
            <person name="Nasrallah M.E."/>
            <person name="Ortiz D."/>
            <person name="Piller C.R."/>
            <person name="Privatt S.R."/>
            <person name="Schneider S.L."/>
            <person name="Sharp S."/>
            <person name="Smith T.C."/>
            <person name="Stanton J.D."/>
            <person name="Ullery H.E."/>
            <person name="Wilson R.J."/>
            <person name="Serrano M.G."/>
            <person name="Buck G."/>
            <person name="Lee V."/>
            <person name="Wang Y."/>
            <person name="Carvalho R."/>
            <person name="Voegtly L."/>
            <person name="Shi R."/>
            <person name="Duckworth R."/>
            <person name="Johnson A."/>
            <person name="Loviza R."/>
            <person name="Walstead R."/>
            <person name="Shah Z."/>
            <person name="Kiflezghi M."/>
            <person name="Wade K."/>
            <person name="Ball S.L."/>
            <person name="Bradley K.W."/>
            <person name="Asai D.J."/>
            <person name="Bowman C.A."/>
            <person name="Russell D.A."/>
            <person name="Pope W.H."/>
            <person name="Jacobs-Sera D."/>
            <person name="Hendrix R.W."/>
            <person name="Hatfull G.F."/>
        </authorList>
    </citation>
    <scope>NUCLEOTIDE SEQUENCE</scope>
</reference>
<dbReference type="InterPro" id="IPR028098">
    <property type="entry name" value="Glyco_trans_4-like_N"/>
</dbReference>
<keyword evidence="3" id="KW-0808">Transferase</keyword>
<proteinExistence type="predicted"/>
<dbReference type="SUPFAM" id="SSF53756">
    <property type="entry name" value="UDP-Glycosyltransferase/glycogen phosphorylase"/>
    <property type="match status" value="1"/>
</dbReference>
<evidence type="ECO:0000313" key="3">
    <source>
        <dbReference type="EMBL" id="CUR57957.1"/>
    </source>
</evidence>
<evidence type="ECO:0000259" key="2">
    <source>
        <dbReference type="Pfam" id="PF13439"/>
    </source>
</evidence>
<dbReference type="PANTHER" id="PTHR12526:SF595">
    <property type="entry name" value="BLL5217 PROTEIN"/>
    <property type="match status" value="1"/>
</dbReference>
<dbReference type="GO" id="GO:0016757">
    <property type="term" value="F:glycosyltransferase activity"/>
    <property type="evidence" value="ECO:0007669"/>
    <property type="project" value="UniProtKB-KW"/>
</dbReference>
<gene>
    <name evidence="3" type="ORF">NOCA2480027</name>
</gene>
<dbReference type="AlphaFoldDB" id="A0A2P2C7I4"/>
<accession>A0A2P2C7I4</accession>
<protein>
    <submittedName>
        <fullName evidence="3">Putative glycosyltransferase</fullName>
        <ecNumber evidence="3">2.4.1.-</ecNumber>
    </submittedName>
</protein>
<dbReference type="Gene3D" id="3.40.50.2000">
    <property type="entry name" value="Glycogen Phosphorylase B"/>
    <property type="match status" value="2"/>
</dbReference>
<dbReference type="InterPro" id="IPR001296">
    <property type="entry name" value="Glyco_trans_1"/>
</dbReference>
<dbReference type="EMBL" id="CZKA01000043">
    <property type="protein sequence ID" value="CUR57957.1"/>
    <property type="molecule type" value="Genomic_DNA"/>
</dbReference>
<dbReference type="Pfam" id="PF13439">
    <property type="entry name" value="Glyco_transf_4"/>
    <property type="match status" value="1"/>
</dbReference>
<dbReference type="EC" id="2.4.1.-" evidence="3"/>
<keyword evidence="3" id="KW-0328">Glycosyltransferase</keyword>
<sequence>MTTQLRICLIASSRFPVREPFAGGLEAHTHGLVSELSRRGHAVSLFAAPDSDPALDSTHLRVATYRGSATARRDLGAPPELWMQEHHAYLALMLELMSSGSRDFDVIHNNSLHHLPIAMASAVRTPMVTTLHTPPVPWLESALAFAPSHSRFVAVSEATRRSWSHVVDSSTILNGVDTTTWKPGRGGSGAVWSGRIVPEKGPHLAIDAAVAAGLAINLAGPRADPRYFESEIRPRLGTQVTYLGHLAQAELHTLVASSAVAVVSPRWEEPYGLVAAEAMACGTPVAAFARGALPEIVCADTGRLAAADDIDDLRRAIVEASGLDRARTAFVAHERFSLERMADDYERLYRCMLTSDVAA</sequence>
<organism evidence="3">
    <name type="scientific">metagenome</name>
    <dbReference type="NCBI Taxonomy" id="256318"/>
    <lineage>
        <taxon>unclassified sequences</taxon>
        <taxon>metagenomes</taxon>
    </lineage>
</organism>